<keyword evidence="2" id="KW-1185">Reference proteome</keyword>
<name>A0A5J9T3V6_9POAL</name>
<evidence type="ECO:0000313" key="2">
    <source>
        <dbReference type="Proteomes" id="UP000324897"/>
    </source>
</evidence>
<protein>
    <submittedName>
        <fullName evidence="1">Uncharacterized protein</fullName>
    </submittedName>
</protein>
<reference evidence="1 2" key="1">
    <citation type="journal article" date="2019" name="Sci. Rep.">
        <title>A high-quality genome of Eragrostis curvula grass provides insights into Poaceae evolution and supports new strategies to enhance forage quality.</title>
        <authorList>
            <person name="Carballo J."/>
            <person name="Santos B.A.C.M."/>
            <person name="Zappacosta D."/>
            <person name="Garbus I."/>
            <person name="Selva J.P."/>
            <person name="Gallo C.A."/>
            <person name="Diaz A."/>
            <person name="Albertini E."/>
            <person name="Caccamo M."/>
            <person name="Echenique V."/>
        </authorList>
    </citation>
    <scope>NUCLEOTIDE SEQUENCE [LARGE SCALE GENOMIC DNA]</scope>
    <source>
        <strain evidence="2">cv. Victoria</strain>
        <tissue evidence="1">Leaf</tissue>
    </source>
</reference>
<dbReference type="OrthoDB" id="690328at2759"/>
<organism evidence="1 2">
    <name type="scientific">Eragrostis curvula</name>
    <name type="common">weeping love grass</name>
    <dbReference type="NCBI Taxonomy" id="38414"/>
    <lineage>
        <taxon>Eukaryota</taxon>
        <taxon>Viridiplantae</taxon>
        <taxon>Streptophyta</taxon>
        <taxon>Embryophyta</taxon>
        <taxon>Tracheophyta</taxon>
        <taxon>Spermatophyta</taxon>
        <taxon>Magnoliopsida</taxon>
        <taxon>Liliopsida</taxon>
        <taxon>Poales</taxon>
        <taxon>Poaceae</taxon>
        <taxon>PACMAD clade</taxon>
        <taxon>Chloridoideae</taxon>
        <taxon>Eragrostideae</taxon>
        <taxon>Eragrostidinae</taxon>
        <taxon>Eragrostis</taxon>
    </lineage>
</organism>
<dbReference type="PANTHER" id="PTHR31050">
    <property type="entry name" value="OS08G0413200 PROTEIN"/>
    <property type="match status" value="1"/>
</dbReference>
<proteinExistence type="predicted"/>
<evidence type="ECO:0000313" key="1">
    <source>
        <dbReference type="EMBL" id="TVU06050.1"/>
    </source>
</evidence>
<feature type="non-terminal residue" evidence="1">
    <location>
        <position position="332"/>
    </location>
</feature>
<dbReference type="EMBL" id="RWGY01000051">
    <property type="protein sequence ID" value="TVU06050.1"/>
    <property type="molecule type" value="Genomic_DNA"/>
</dbReference>
<dbReference type="AlphaFoldDB" id="A0A5J9T3V6"/>
<dbReference type="Proteomes" id="UP000324897">
    <property type="component" value="Unassembled WGS sequence"/>
</dbReference>
<accession>A0A5J9T3V6</accession>
<sequence>IQATRVEVCRILKPILSFFIHNVHLVVFSSRRITHSALGSDKGGKVVERLSSSFDAQMRMLVPRKVSEDNKLIEYAALLLHRFLHILQDLHGTDIKDMVQECYEVAAEYETNHDLQKLDELGEMITSLDPGDSIIIAWIVNDYDASGSRARWRGVGAPLRTERDHMSCTVGLRATGCTMKRLAGPHVMHHGAHGEVIFVIAFDEMCCWVQVTRVGAPVPAEPCVHGVWYMKKQVEHHTTYAHAYVFVPVPDQPLASSRCYAVVAKGALKGLIRACSWEEDMTPCCFCWFINDVKPKPLTRLTFTSTWRSWSAGGGGSRRGPLPPPTSPCVMY</sequence>
<gene>
    <name evidence="1" type="ORF">EJB05_49241</name>
</gene>
<dbReference type="PANTHER" id="PTHR31050:SF3">
    <property type="entry name" value="OS08G0412800 PROTEIN"/>
    <property type="match status" value="1"/>
</dbReference>
<dbReference type="Pfam" id="PF06880">
    <property type="entry name" value="DUF1262"/>
    <property type="match status" value="1"/>
</dbReference>
<feature type="non-terminal residue" evidence="1">
    <location>
        <position position="1"/>
    </location>
</feature>
<comment type="caution">
    <text evidence="1">The sequence shown here is derived from an EMBL/GenBank/DDBJ whole genome shotgun (WGS) entry which is preliminary data.</text>
</comment>
<dbReference type="InterPro" id="IPR010683">
    <property type="entry name" value="DUF1262"/>
</dbReference>
<dbReference type="Gramene" id="TVU06050">
    <property type="protein sequence ID" value="TVU06050"/>
    <property type="gene ID" value="EJB05_49241"/>
</dbReference>